<dbReference type="PROSITE" id="PS51649">
    <property type="entry name" value="NPH3"/>
    <property type="match status" value="1"/>
</dbReference>
<gene>
    <name evidence="7" type="ORF">CEURO_LOCUS5856</name>
</gene>
<evidence type="ECO:0000256" key="2">
    <source>
        <dbReference type="ARBA" id="ARBA00022786"/>
    </source>
</evidence>
<feature type="domain" description="NPH3" evidence="6">
    <location>
        <begin position="199"/>
        <end position="467"/>
    </location>
</feature>
<dbReference type="Pfam" id="PF03000">
    <property type="entry name" value="NPH3"/>
    <property type="match status" value="1"/>
</dbReference>
<feature type="compositionally biased region" description="Basic and acidic residues" evidence="4">
    <location>
        <begin position="492"/>
        <end position="509"/>
    </location>
</feature>
<protein>
    <recommendedName>
        <fullName evidence="9">Phototropic-responsive NPH3 family protein</fullName>
    </recommendedName>
</protein>
<comment type="caution">
    <text evidence="7">The sequence shown here is derived from an EMBL/GenBank/DDBJ whole genome shotgun (WGS) entry which is preliminary data.</text>
</comment>
<dbReference type="EMBL" id="CAMAPE010000010">
    <property type="protein sequence ID" value="CAH9076499.1"/>
    <property type="molecule type" value="Genomic_DNA"/>
</dbReference>
<evidence type="ECO:0000256" key="3">
    <source>
        <dbReference type="PROSITE-ProRule" id="PRU00982"/>
    </source>
</evidence>
<keyword evidence="2" id="KW-0833">Ubl conjugation pathway</keyword>
<keyword evidence="8" id="KW-1185">Reference proteome</keyword>
<dbReference type="OrthoDB" id="1699162at2759"/>
<feature type="domain" description="BTB" evidence="5">
    <location>
        <begin position="28"/>
        <end position="96"/>
    </location>
</feature>
<name>A0A9P0YUV1_CUSEU</name>
<comment type="similarity">
    <text evidence="3">Belongs to the NPH3 family.</text>
</comment>
<feature type="region of interest" description="Disordered" evidence="4">
    <location>
        <begin position="473"/>
        <end position="515"/>
    </location>
</feature>
<evidence type="ECO:0008006" key="9">
    <source>
        <dbReference type="Google" id="ProtNLM"/>
    </source>
</evidence>
<evidence type="ECO:0000313" key="7">
    <source>
        <dbReference type="EMBL" id="CAH9076499.1"/>
    </source>
</evidence>
<feature type="compositionally biased region" description="Basic and acidic residues" evidence="4">
    <location>
        <begin position="539"/>
        <end position="550"/>
    </location>
</feature>
<dbReference type="InterPro" id="IPR000210">
    <property type="entry name" value="BTB/POZ_dom"/>
</dbReference>
<dbReference type="InterPro" id="IPR011333">
    <property type="entry name" value="SKP1/BTB/POZ_sf"/>
</dbReference>
<organism evidence="7 8">
    <name type="scientific">Cuscuta europaea</name>
    <name type="common">European dodder</name>
    <dbReference type="NCBI Taxonomy" id="41803"/>
    <lineage>
        <taxon>Eukaryota</taxon>
        <taxon>Viridiplantae</taxon>
        <taxon>Streptophyta</taxon>
        <taxon>Embryophyta</taxon>
        <taxon>Tracheophyta</taxon>
        <taxon>Spermatophyta</taxon>
        <taxon>Magnoliopsida</taxon>
        <taxon>eudicotyledons</taxon>
        <taxon>Gunneridae</taxon>
        <taxon>Pentapetalae</taxon>
        <taxon>asterids</taxon>
        <taxon>lamiids</taxon>
        <taxon>Solanales</taxon>
        <taxon>Convolvulaceae</taxon>
        <taxon>Cuscuteae</taxon>
        <taxon>Cuscuta</taxon>
        <taxon>Cuscuta subgen. Cuscuta</taxon>
    </lineage>
</organism>
<dbReference type="Gene3D" id="3.30.710.10">
    <property type="entry name" value="Potassium Channel Kv1.1, Chain A"/>
    <property type="match status" value="1"/>
</dbReference>
<reference evidence="7" key="1">
    <citation type="submission" date="2022-07" db="EMBL/GenBank/DDBJ databases">
        <authorList>
            <person name="Macas J."/>
            <person name="Novak P."/>
            <person name="Neumann P."/>
        </authorList>
    </citation>
    <scope>NUCLEOTIDE SEQUENCE</scope>
</reference>
<dbReference type="SUPFAM" id="SSF54695">
    <property type="entry name" value="POZ domain"/>
    <property type="match status" value="1"/>
</dbReference>
<comment type="pathway">
    <text evidence="1">Protein modification; protein ubiquitination.</text>
</comment>
<feature type="region of interest" description="Disordered" evidence="4">
    <location>
        <begin position="535"/>
        <end position="560"/>
    </location>
</feature>
<dbReference type="Proteomes" id="UP001152484">
    <property type="component" value="Unassembled WGS sequence"/>
</dbReference>
<dbReference type="InterPro" id="IPR027356">
    <property type="entry name" value="NPH3_dom"/>
</dbReference>
<proteinExistence type="inferred from homology"/>
<evidence type="ECO:0000313" key="8">
    <source>
        <dbReference type="Proteomes" id="UP001152484"/>
    </source>
</evidence>
<evidence type="ECO:0000256" key="1">
    <source>
        <dbReference type="ARBA" id="ARBA00004906"/>
    </source>
</evidence>
<dbReference type="AlphaFoldDB" id="A0A9P0YUV1"/>
<accession>A0A9P0YUV1</accession>
<dbReference type="Pfam" id="PF00651">
    <property type="entry name" value="BTB"/>
    <property type="match status" value="1"/>
</dbReference>
<evidence type="ECO:0000259" key="6">
    <source>
        <dbReference type="PROSITE" id="PS51649"/>
    </source>
</evidence>
<dbReference type="PROSITE" id="PS50097">
    <property type="entry name" value="BTB"/>
    <property type="match status" value="1"/>
</dbReference>
<dbReference type="InterPro" id="IPR043454">
    <property type="entry name" value="NPH3/RPT2-like"/>
</dbReference>
<evidence type="ECO:0000256" key="4">
    <source>
        <dbReference type="SAM" id="MobiDB-lite"/>
    </source>
</evidence>
<dbReference type="PANTHER" id="PTHR32370">
    <property type="entry name" value="OS12G0117600 PROTEIN"/>
    <property type="match status" value="1"/>
</dbReference>
<evidence type="ECO:0000259" key="5">
    <source>
        <dbReference type="PROSITE" id="PS50097"/>
    </source>
</evidence>
<sequence length="560" mass="62690">MKFMKIGARPDTFYTEDGTRVISSDMPSDLTIKINNITYHLHKYPLLQKCGLLQRLISNTEDSDNVTLELHDTPGGEEALEICAKFCYGMTINVSAHNFVPVFCAAKFLRMTEAFEKGNLAVKLEAFLASCVLGGWKDSILALQTTEKLADWAENVGVTRKCIDSIVEKILTPPAKVRWSYTCSRHGFDKKQVKSAPRDWWTEDLAVLGIDLFRCIVTTVRSSGSLPPQLIGEALHVYAGRWLPNTRKSKLPSIGGIDRKRNILETIVSMIPSDGDSVSLRFLLKLLSAANYLGASMVAKAELIRRSGERLHEARVNDLLLPPSQAGDETGSGFDVELVGVVLESFLRQWKRQAAGEEKESAMRKVGKLMDCYVQVVARDDPKMAVEKLVSLASAVPDVARPLHDELYQAVNIYLKVHPNLSKADRKLLCRILDCRKLSPEVCAHAVRNERLPLRTVVQVLYFEQERGAARTTTPIQLSTPKGDFNGLGNKLKLDSDDQRPQKATDENQRRRRRTVVHDDEELQYNCTRLDVSGSVSTKGREIGEEKEIRGSTNKKTLPR</sequence>